<keyword evidence="1" id="KW-1133">Transmembrane helix</keyword>
<name>A0A7C4KHI0_9CHLR</name>
<reference evidence="2" key="1">
    <citation type="journal article" date="2020" name="mSystems">
        <title>Genome- and Community-Level Interaction Insights into Carbon Utilization and Element Cycling Functions of Hydrothermarchaeota in Hydrothermal Sediment.</title>
        <authorList>
            <person name="Zhou Z."/>
            <person name="Liu Y."/>
            <person name="Xu W."/>
            <person name="Pan J."/>
            <person name="Luo Z.H."/>
            <person name="Li M."/>
        </authorList>
    </citation>
    <scope>NUCLEOTIDE SEQUENCE [LARGE SCALE GENOMIC DNA]</scope>
    <source>
        <strain evidence="2">SpSt-573</strain>
    </source>
</reference>
<feature type="transmembrane region" description="Helical" evidence="1">
    <location>
        <begin position="48"/>
        <end position="69"/>
    </location>
</feature>
<gene>
    <name evidence="2" type="ORF">ENT37_00635</name>
</gene>
<feature type="transmembrane region" description="Helical" evidence="1">
    <location>
        <begin position="113"/>
        <end position="131"/>
    </location>
</feature>
<dbReference type="EMBL" id="DSYK01000031">
    <property type="protein sequence ID" value="HGS20359.1"/>
    <property type="molecule type" value="Genomic_DNA"/>
</dbReference>
<sequence>MKMINRLQISRGFILVVLFLNVQCAFQFLFFPERYVYGFELAGEPGRIAVQGIGILFLMWNIPYLFAAIDPLKHFISLVESVIMQGIGLAGETMLYLSLAVEHQPLKITGMRFIVFDAGGLLALLLAFLLVKRHSRKR</sequence>
<keyword evidence="1" id="KW-0472">Membrane</keyword>
<evidence type="ECO:0000256" key="1">
    <source>
        <dbReference type="SAM" id="Phobius"/>
    </source>
</evidence>
<protein>
    <submittedName>
        <fullName evidence="2">Uncharacterized protein</fullName>
    </submittedName>
</protein>
<keyword evidence="1" id="KW-0812">Transmembrane</keyword>
<organism evidence="2">
    <name type="scientific">Anaerolinea thermolimosa</name>
    <dbReference type="NCBI Taxonomy" id="229919"/>
    <lineage>
        <taxon>Bacteria</taxon>
        <taxon>Bacillati</taxon>
        <taxon>Chloroflexota</taxon>
        <taxon>Anaerolineae</taxon>
        <taxon>Anaerolineales</taxon>
        <taxon>Anaerolineaceae</taxon>
        <taxon>Anaerolinea</taxon>
    </lineage>
</organism>
<feature type="transmembrane region" description="Helical" evidence="1">
    <location>
        <begin position="81"/>
        <end position="101"/>
    </location>
</feature>
<dbReference type="AlphaFoldDB" id="A0A7C4KHI0"/>
<proteinExistence type="predicted"/>
<accession>A0A7C4KHI0</accession>
<comment type="caution">
    <text evidence="2">The sequence shown here is derived from an EMBL/GenBank/DDBJ whole genome shotgun (WGS) entry which is preliminary data.</text>
</comment>
<evidence type="ECO:0000313" key="2">
    <source>
        <dbReference type="EMBL" id="HGS20359.1"/>
    </source>
</evidence>